<dbReference type="CDD" id="cd03386">
    <property type="entry name" value="PAP2_Aur1_like"/>
    <property type="match status" value="1"/>
</dbReference>
<evidence type="ECO:0000313" key="8">
    <source>
        <dbReference type="Proteomes" id="UP000308768"/>
    </source>
</evidence>
<comment type="subcellular location">
    <subcellularLocation>
        <location evidence="1">Membrane</location>
        <topology evidence="1">Multi-pass membrane protein</topology>
    </subcellularLocation>
</comment>
<feature type="domain" description="Inositolphosphotransferase Aur1/Ipt1" evidence="6">
    <location>
        <begin position="190"/>
        <end position="294"/>
    </location>
</feature>
<dbReference type="PANTHER" id="PTHR31310:SF10">
    <property type="entry name" value="INOSITOLPHOSPHOTRANSFERASE AUR1_IPT1 DOMAIN-CONTAINING PROTEIN"/>
    <property type="match status" value="1"/>
</dbReference>
<proteinExistence type="predicted"/>
<evidence type="ECO:0000259" key="6">
    <source>
        <dbReference type="Pfam" id="PF14378"/>
    </source>
</evidence>
<gene>
    <name evidence="7" type="ORF">B0A49_02630</name>
</gene>
<keyword evidence="8" id="KW-1185">Reference proteome</keyword>
<keyword evidence="4 5" id="KW-0472">Membrane</keyword>
<evidence type="ECO:0000313" key="7">
    <source>
        <dbReference type="EMBL" id="TKA71764.1"/>
    </source>
</evidence>
<keyword evidence="2 5" id="KW-0812">Transmembrane</keyword>
<dbReference type="Pfam" id="PF14378">
    <property type="entry name" value="PAP2_3"/>
    <property type="match status" value="1"/>
</dbReference>
<feature type="transmembrane region" description="Helical" evidence="5">
    <location>
        <begin position="340"/>
        <end position="364"/>
    </location>
</feature>
<evidence type="ECO:0000256" key="3">
    <source>
        <dbReference type="ARBA" id="ARBA00022989"/>
    </source>
</evidence>
<sequence>MEATGSTMTSPSGPLLWDSKPAWKLPGWAEPLMVSAILFGAMFTTRRRGYRILPSHPGQRRSHLDIEPDSARSSDELLACDPETEADCSLATAKQLPKQRSCRGLVVYTPNTYRFKDNLHSRLLQRFPFLVEMFYWIITYAFYRMTRIASQQVFAKTGIWEVAQAHGVSVLEAEEFSWLGFLFPIRERDIYALMHIPGTVGFIAWYYYAAPSHSTFAAARRTMTLTNPLAFLTFVFFPCMPPRLLPTEYGFLDTVRHDNAQSVWMSGKYVNSLAAMPSMHFDYAFCIGCTLLHHTGIGRRTLESGETRKPTFWRTFYLALGTGFPAVILVTIVAMANHYFLGALVAACFACVAFWCNGFLCVFLPPRRLAALAGQSGEACTEDGREAQGAWRWHISVNS</sequence>
<name>A0A4U0X5P3_9PEZI</name>
<feature type="transmembrane region" description="Helical" evidence="5">
    <location>
        <begin position="274"/>
        <end position="294"/>
    </location>
</feature>
<feature type="transmembrane region" description="Helical" evidence="5">
    <location>
        <begin position="25"/>
        <end position="43"/>
    </location>
</feature>
<evidence type="ECO:0000256" key="5">
    <source>
        <dbReference type="SAM" id="Phobius"/>
    </source>
</evidence>
<dbReference type="InterPro" id="IPR026841">
    <property type="entry name" value="Aur1/Ipt1"/>
</dbReference>
<dbReference type="GO" id="GO:0016020">
    <property type="term" value="C:membrane"/>
    <property type="evidence" value="ECO:0007669"/>
    <property type="project" value="UniProtKB-SubCell"/>
</dbReference>
<organism evidence="7 8">
    <name type="scientific">Cryomyces minteri</name>
    <dbReference type="NCBI Taxonomy" id="331657"/>
    <lineage>
        <taxon>Eukaryota</taxon>
        <taxon>Fungi</taxon>
        <taxon>Dikarya</taxon>
        <taxon>Ascomycota</taxon>
        <taxon>Pezizomycotina</taxon>
        <taxon>Dothideomycetes</taxon>
        <taxon>Dothideomycetes incertae sedis</taxon>
        <taxon>Cryomyces</taxon>
    </lineage>
</organism>
<keyword evidence="3 5" id="KW-1133">Transmembrane helix</keyword>
<evidence type="ECO:0000256" key="2">
    <source>
        <dbReference type="ARBA" id="ARBA00022692"/>
    </source>
</evidence>
<dbReference type="InterPro" id="IPR052185">
    <property type="entry name" value="IPC_Synthase-Related"/>
</dbReference>
<reference evidence="7 8" key="1">
    <citation type="submission" date="2017-03" db="EMBL/GenBank/DDBJ databases">
        <title>Genomes of endolithic fungi from Antarctica.</title>
        <authorList>
            <person name="Coleine C."/>
            <person name="Masonjones S."/>
            <person name="Stajich J.E."/>
        </authorList>
    </citation>
    <scope>NUCLEOTIDE SEQUENCE [LARGE SCALE GENOMIC DNA]</scope>
    <source>
        <strain evidence="7 8">CCFEE 5187</strain>
    </source>
</reference>
<feature type="transmembrane region" description="Helical" evidence="5">
    <location>
        <begin position="190"/>
        <end position="208"/>
    </location>
</feature>
<accession>A0A4U0X5P3</accession>
<dbReference type="OrthoDB" id="2566866at2759"/>
<dbReference type="Proteomes" id="UP000308768">
    <property type="component" value="Unassembled WGS sequence"/>
</dbReference>
<feature type="transmembrane region" description="Helical" evidence="5">
    <location>
        <begin position="229"/>
        <end position="245"/>
    </location>
</feature>
<comment type="caution">
    <text evidence="7">The sequence shown here is derived from an EMBL/GenBank/DDBJ whole genome shotgun (WGS) entry which is preliminary data.</text>
</comment>
<evidence type="ECO:0000256" key="1">
    <source>
        <dbReference type="ARBA" id="ARBA00004141"/>
    </source>
</evidence>
<feature type="transmembrane region" description="Helical" evidence="5">
    <location>
        <begin position="123"/>
        <end position="143"/>
    </location>
</feature>
<feature type="transmembrane region" description="Helical" evidence="5">
    <location>
        <begin position="315"/>
        <end position="334"/>
    </location>
</feature>
<dbReference type="PANTHER" id="PTHR31310">
    <property type="match status" value="1"/>
</dbReference>
<protein>
    <recommendedName>
        <fullName evidence="6">Inositolphosphotransferase Aur1/Ipt1 domain-containing protein</fullName>
    </recommendedName>
</protein>
<dbReference type="EMBL" id="NAJN01000544">
    <property type="protein sequence ID" value="TKA71764.1"/>
    <property type="molecule type" value="Genomic_DNA"/>
</dbReference>
<evidence type="ECO:0000256" key="4">
    <source>
        <dbReference type="ARBA" id="ARBA00023136"/>
    </source>
</evidence>
<dbReference type="AlphaFoldDB" id="A0A4U0X5P3"/>